<dbReference type="PANTHER" id="PTHR42825">
    <property type="entry name" value="AMINO ACID AMINOTRANSFERASE"/>
    <property type="match status" value="1"/>
</dbReference>
<dbReference type="EMBL" id="JAAMPC010000007">
    <property type="protein sequence ID" value="KAG2304807.1"/>
    <property type="molecule type" value="Genomic_DNA"/>
</dbReference>
<dbReference type="Gene3D" id="3.30.470.10">
    <property type="match status" value="1"/>
</dbReference>
<reference evidence="6 7" key="1">
    <citation type="submission" date="2020-02" db="EMBL/GenBank/DDBJ databases">
        <authorList>
            <person name="Ma Q."/>
            <person name="Huang Y."/>
            <person name="Song X."/>
            <person name="Pei D."/>
        </authorList>
    </citation>
    <scope>NUCLEOTIDE SEQUENCE [LARGE SCALE GENOMIC DNA]</scope>
    <source>
        <strain evidence="6">Sxm20200214</strain>
        <tissue evidence="6">Leaf</tissue>
    </source>
</reference>
<dbReference type="AlphaFoldDB" id="A0A8X7SED0"/>
<comment type="cofactor">
    <cofactor evidence="1">
        <name>pyridoxal 5'-phosphate</name>
        <dbReference type="ChEBI" id="CHEBI:597326"/>
    </cofactor>
</comment>
<dbReference type="InterPro" id="IPR001544">
    <property type="entry name" value="Aminotrans_IV"/>
</dbReference>
<protein>
    <recommendedName>
        <fullName evidence="8">Branched-chain-amino-acid aminotransferase</fullName>
    </recommendedName>
</protein>
<organism evidence="6 7">
    <name type="scientific">Brassica carinata</name>
    <name type="common">Ethiopian mustard</name>
    <name type="synonym">Abyssinian cabbage</name>
    <dbReference type="NCBI Taxonomy" id="52824"/>
    <lineage>
        <taxon>Eukaryota</taxon>
        <taxon>Viridiplantae</taxon>
        <taxon>Streptophyta</taxon>
        <taxon>Embryophyta</taxon>
        <taxon>Tracheophyta</taxon>
        <taxon>Spermatophyta</taxon>
        <taxon>Magnoliopsida</taxon>
        <taxon>eudicotyledons</taxon>
        <taxon>Gunneridae</taxon>
        <taxon>Pentapetalae</taxon>
        <taxon>rosids</taxon>
        <taxon>malvids</taxon>
        <taxon>Brassicales</taxon>
        <taxon>Brassicaceae</taxon>
        <taxon>Brassiceae</taxon>
        <taxon>Brassica</taxon>
    </lineage>
</organism>
<dbReference type="Gene3D" id="3.20.10.10">
    <property type="entry name" value="D-amino Acid Aminotransferase, subunit A, domain 2"/>
    <property type="match status" value="1"/>
</dbReference>
<dbReference type="Proteomes" id="UP000886595">
    <property type="component" value="Unassembled WGS sequence"/>
</dbReference>
<dbReference type="SUPFAM" id="SSF56752">
    <property type="entry name" value="D-aminoacid aminotransferase-like PLP-dependent enzymes"/>
    <property type="match status" value="2"/>
</dbReference>
<sequence>MASPSVDLFVEAVKQTVLADKKWVPPPGKGDLYIRPLLIGSGANLGIAPAPEYTFLIYASPVGYYHKGSSGMNLQLIISITELILMRKDDDVGSVEESEEEHDVQAGLSSPVCPSSPLVNIPAENTSVPIAQRQSSTHHSRGREAKSSGFSDVLQLGETWKRHLHGNIVSTPPTSGTILPGITRKSITELVLDIGYQIQERDVSVDELLEAEEVFCTGTAVVVKAVETVTFHDKK</sequence>
<evidence type="ECO:0000256" key="3">
    <source>
        <dbReference type="ARBA" id="ARBA00022576"/>
    </source>
</evidence>
<keyword evidence="4" id="KW-0808">Transferase</keyword>
<comment type="caution">
    <text evidence="6">The sequence shown here is derived from an EMBL/GenBank/DDBJ whole genome shotgun (WGS) entry which is preliminary data.</text>
</comment>
<evidence type="ECO:0000256" key="4">
    <source>
        <dbReference type="ARBA" id="ARBA00022679"/>
    </source>
</evidence>
<dbReference type="InterPro" id="IPR043132">
    <property type="entry name" value="BCAT-like_C"/>
</dbReference>
<comment type="similarity">
    <text evidence="2">Belongs to the class-IV pyridoxal-phosphate-dependent aminotransferase family.</text>
</comment>
<accession>A0A8X7SED0</accession>
<evidence type="ECO:0008006" key="8">
    <source>
        <dbReference type="Google" id="ProtNLM"/>
    </source>
</evidence>
<dbReference type="GO" id="GO:0009081">
    <property type="term" value="P:branched-chain amino acid metabolic process"/>
    <property type="evidence" value="ECO:0007669"/>
    <property type="project" value="InterPro"/>
</dbReference>
<dbReference type="Pfam" id="PF01063">
    <property type="entry name" value="Aminotran_4"/>
    <property type="match status" value="1"/>
</dbReference>
<dbReference type="InterPro" id="IPR005786">
    <property type="entry name" value="B_amino_transII"/>
</dbReference>
<evidence type="ECO:0000313" key="7">
    <source>
        <dbReference type="Proteomes" id="UP000886595"/>
    </source>
</evidence>
<keyword evidence="5" id="KW-0663">Pyridoxal phosphate</keyword>
<evidence type="ECO:0000256" key="2">
    <source>
        <dbReference type="ARBA" id="ARBA00009320"/>
    </source>
</evidence>
<keyword evidence="7" id="KW-1185">Reference proteome</keyword>
<keyword evidence="3" id="KW-0032">Aminotransferase</keyword>
<proteinExistence type="inferred from homology"/>
<evidence type="ECO:0000313" key="6">
    <source>
        <dbReference type="EMBL" id="KAG2304807.1"/>
    </source>
</evidence>
<dbReference type="OrthoDB" id="409992at2759"/>
<name>A0A8X7SED0_BRACI</name>
<evidence type="ECO:0000256" key="5">
    <source>
        <dbReference type="ARBA" id="ARBA00022898"/>
    </source>
</evidence>
<dbReference type="InterPro" id="IPR043131">
    <property type="entry name" value="BCAT-like_N"/>
</dbReference>
<dbReference type="GO" id="GO:0004084">
    <property type="term" value="F:branched-chain-amino-acid transaminase activity"/>
    <property type="evidence" value="ECO:0007669"/>
    <property type="project" value="InterPro"/>
</dbReference>
<gene>
    <name evidence="6" type="ORF">Bca52824_033458</name>
</gene>
<dbReference type="PANTHER" id="PTHR42825:SF11">
    <property type="entry name" value="BRANCHED-CHAIN-AMINO-ACID AMINOTRANSFERASE 6"/>
    <property type="match status" value="1"/>
</dbReference>
<dbReference type="InterPro" id="IPR036038">
    <property type="entry name" value="Aminotransferase-like"/>
</dbReference>
<evidence type="ECO:0000256" key="1">
    <source>
        <dbReference type="ARBA" id="ARBA00001933"/>
    </source>
</evidence>